<evidence type="ECO:0000313" key="11">
    <source>
        <dbReference type="EMBL" id="CAF3523378.1"/>
    </source>
</evidence>
<feature type="compositionally biased region" description="Basic and acidic residues" evidence="6">
    <location>
        <begin position="1039"/>
        <end position="1076"/>
    </location>
</feature>
<evidence type="ECO:0000256" key="6">
    <source>
        <dbReference type="SAM" id="MobiDB-lite"/>
    </source>
</evidence>
<keyword evidence="5" id="KW-0175">Coiled coil</keyword>
<evidence type="ECO:0000256" key="4">
    <source>
        <dbReference type="ARBA" id="ARBA00023055"/>
    </source>
</evidence>
<evidence type="ECO:0000256" key="1">
    <source>
        <dbReference type="ARBA" id="ARBA00006545"/>
    </source>
</evidence>
<sequence>MVFENVVGYLLDKYLSDYIENLDTKKLKVDLWSGNVVLENLYLKPNALADLNLPVTISLGYLEKLTLQVPWKNIYKQATKATIDGLFLLVVPKTEVEYDAKRDEKEQHEAKMKEVHQIEELRKEQEALKNAKASNKNSDTFVERMQLQVIRNLELSIRNIHVVYEDKSTKPNHPFAFGFTLHYITLHTTNPDWQPTILTEDTPLIHKLGDLSGLSIYWNSDAQSRSGLSRDEALKNLKQRIAISNQPAPTDIAYILRPLNIKAKIVLAMKPREEEFKRPMFDIKVDLDEISLNINRNQYLDVLDLLEFQDYLNVQSKYIKYRINTGIQDKPSAKRWKFAYEAIINEDVRPRFDCYKWENIKLHLDRCKEYRILHSQELLGKSTVEQKQRAQELEKKLDVFNLTYIRRSAEIEAKKKKDQEPKTWWGSVSNWWGGNKPEDNPELDIEQVMSPEEKKKLYDAIGYEGEDTSTSTYPEEYIDIDLAIRLNMLDVNAWSKINEDDAQFRAIARAVIPDTGLVFKRRPASSAIAVFVDLGSFQVFGMATDLNQSDLSNNSRPILAQPVSRSSSSTSIQQKLLQVEFETNALDKSSDYRVKVVSQSLEIKYNAPTINKLSECFEQDTQRNLQGVKQAAYSTYTDVKHRSFILMKHNIEKIKVLDIDIDLQSSYFLLPENGVYRDGVAAVCMDFGHLTLKRSTKPSDSGEQVISPKEAKDIDDVREKSYTQFKLKLENIQLIYANQNESWEQARQEKNTKIHLIKPMELDLDVGKCIYSDDAVLPAWKVAGNLPSVDLHVSDKRLFQIMNHIQSVPLPESKHPAIAAQTNEPEPTLVPSSLSNPEQTLEAVEGMTPVKKTKEKAEAEENKDKPKTTTDTNEKKKEFEGQLTQLEAMFTLDKIDLHIDESMKENNEDVPFLRITLESIVAKTKIKTFDMEFDASLTNLIVYHAQFVGKDNQQLRLLSAQLEQNTNNNEDQKLVSVNFLHTSTENPLFLTSNYNGIENKAHVHFSKLVVTLQLEALLSILRFQDSLTKQLPQDTPEAQAKKKEEELKKKQEDMKKQQEQKNAEDNKNIDKTGKVVQKKDVPAGPSLKIEADLEEFRIILASKQAKIFDIQVQGIKADVSQAPEKTSVNLILSDLCILDPYKEARYRKIISQQGDDKELLRVDLSLFNYPEGFEKTIDVFDCDVKVQFAKANIVFLFKHIDAVLGFLDSLNISKAALSIASTQADAAFEQVQKLQEQAFKVHLDITFNAPNIIIPTNSYSDQALFIDLGKLILKTNFYDDPKRFLVEQQTICFENMLASRIKLDQDCNILGEAILLECAELNTSINRLLYPEKVKTEPGVSIKVNWELVHFRLAKDDYACVMKVLMENFSENIRDQIPEGLQNEQFHYRQEAQEKEEEKLRAAVIKKQKESFSTEVLPTLKLRAEIKKLALTLYLGESDLSVRRGPRNDNLKLANVQIDTFEALFRQHSDGSYKATARVKNFLLDDLRATNSSTSVTRMMDRHFTVDPNAHMFVTSFEFKPKNQSRATGLRQLTAQLESLYICISLDYLMTLQDFFVSGLPSGNAETPRQAAQQAITTTEQPENDQNRAKTDKKPTPAPSRISTASPKPTTTQTTTAPNADAEVETRIDVSVKNPEIILLEDQHNSNSNCLVLDLALQLRMITIDNNTQLYGWLKNLTVYSSNFAELRDSNNAGSKIKYRILQPAKADIYLTMNNEQQKMDVRISDIIVSIAPAAIRTVIGVTSSLGTLQATVKEETEKLNSKSLFNPKPIKDGNFWFTKDYGKKSQPTDESEAAKTNPSQQKAIKQEENKTKENEEVQKPLAQQLVLTLETIEVKLEVGLGSVTKSVVAMCLSNLTADVQNWSSNMSLASTINVEAALFNENTLSWEPLIEPTVAFEGARISPWCITCSIVPTLPLTEKTEPSVTNAQEQKESASSSKSKQIIFVRADQLLNITMTKTGLDLVQRLSALFNDVYNKRLPPTEDDDRPMLSLYNGTGRELFIDHLDGLQFATDPSLQSATLKKNESIPLNVSHDHQKPGRLSVIDEQSFKRRQEFSVTIGDAVKIVSISRTAKRVFELGPSLNSSWPVQMLCDSEIKNERRRIILSSIIRVYNNTTLPLLILNVDSTDSKNYSRIARVEVNEDYHIPMDLLYAYSSAPIFIAVDEGEEVNDFFSFDWDKEFSTERVVKLKNGNEANFIVFKELIDAYSENTDQLKQTSVNLYIHSSLHLTNLLPIDIECSINNVEQFALKPSELHLVTSGGRSSSLVFTIPSYDNIKWISEPVDLKAEGKGDYNEHIVIFRNDAAPDPQQILRMLLRVDAFHESFRLLLYSPLWILNRTDLKLEFQIENNRTFIDIIERPHLVCPEKIGSEANKKGQICVYGIGQTETSAKWSEKFSLDVIKSTGLTSCKVPNDRTYMICVDIATSSFGLTKLVTLSPAMVIINKSTIGIEIIEIISNEEQGKWETINSEQLTPFWPRNIKDSVMRVRYTHNKITSSPFKMNQKHRTLLHMDDEERPAIYVEVTATDFDGVKVIFGDYKLGDAPLLVVNCLENDPISFSQANDVRMQILPPSNYVYYTWIDPLLARELTILWGSKAKKLELTPRHEKFAQEGQRNVTYTIFIDGIQTVLLFSDDEKAVEAASKIPSVAEPMDQHIQIGIHDIGISIVNDMTREEMLYISFNKSKVVWTETKKNRAKPLSRSINAYLEDLYTTHMEQCEMNPNDKELQRKKYQMEGFREISFHGDTAELTQSKTHRKTAKRQALDGLWIEYAWSASNSALHIRINRVQIDNQLDYTIFPVMLHPTLAKGTGSDYVEKPFIELSVFQSKTAQSDIMQFKYFKLLIQEFAVQIDQGLIVAILAFLRPANITAAPTINMSTDLEQIQKPLNVIIKAQIESPSGETEMLFDNIHLSPLKIHVSFSMHGSKPSEELLAEYPLVGFLLQTLNVAEVQDVILRLGYYERNHEKFTTTKITNEVSSHYQNQFMKQLHVLVLGLDVLGNPLGVIRGLAEGVESFFYEPYKGAIEGPLEFAEGVATGFRALFGSALGGAAGAASKITSVLGKGLASLTFDEEYKASRIRRKEPGTTATTHIAIGGKNVVMGFVDGVKGVVTKPIKGAKRDGASGFIKGLGQGVVGLVARPTGGVVDFASTSLDLIKRTAQQEETVRRVRYPRHVGGDGVVRPYIPHEAMGFYILNRLEDGSYAKSDTYVAHITCSDSPLSWLVATSKHLLFVTEVSFLGMYELDWGIPYEELKEEPIIKINTNQIQILIKEPKATGTIRSHQSYGKLVKFKTLPDAKPILSFPLSRTFSGQKYPYSYIQYRRTENHQYRPSLVSFLHKQPHGSQLATIRYYRMVFHCNILPGSLYLRFSNLKPYRTVVQNRQDPSTIFVFRSVGAYSRVQIQNHISGRWLCMNKDGRIIVKLNVTINNLACIFRQNSDGPYMTLISELNPSRQMTFNTLHLLSMNPILRHRYAQYMTGGNQIFQREQCSRFMFDSQIDITSFNRTTDPFFRLRH</sequence>
<accession>A0A818ICM4</accession>
<feature type="region of interest" description="Disordered" evidence="6">
    <location>
        <begin position="1563"/>
        <end position="1623"/>
    </location>
</feature>
<dbReference type="Pfam" id="PF00167">
    <property type="entry name" value="FGF"/>
    <property type="match status" value="1"/>
</dbReference>
<comment type="similarity">
    <text evidence="1">Belongs to the VPS13 family.</text>
</comment>
<dbReference type="GO" id="GO:0006869">
    <property type="term" value="P:lipid transport"/>
    <property type="evidence" value="ECO:0007669"/>
    <property type="project" value="UniProtKB-KW"/>
</dbReference>
<dbReference type="PANTHER" id="PTHR16166">
    <property type="entry name" value="VACUOLAR PROTEIN SORTING-ASSOCIATED PROTEIN VPS13"/>
    <property type="match status" value="1"/>
</dbReference>
<feature type="compositionally biased region" description="Basic and acidic residues" evidence="6">
    <location>
        <begin position="1805"/>
        <end position="1817"/>
    </location>
</feature>
<feature type="domain" description="Intermembrane lipid transfer protein VPS13-like C-terminal" evidence="10">
    <location>
        <begin position="3167"/>
        <end position="3281"/>
    </location>
</feature>
<feature type="compositionally biased region" description="Polar residues" evidence="6">
    <location>
        <begin position="1795"/>
        <end position="1804"/>
    </location>
</feature>
<evidence type="ECO:0000259" key="8">
    <source>
        <dbReference type="Pfam" id="PF25033"/>
    </source>
</evidence>
<evidence type="ECO:0000259" key="7">
    <source>
        <dbReference type="Pfam" id="PF12624"/>
    </source>
</evidence>
<comment type="caution">
    <text evidence="11">The sequence shown here is derived from an EMBL/GenBank/DDBJ whole genome shotgun (WGS) entry which is preliminary data.</text>
</comment>
<evidence type="ECO:0000256" key="5">
    <source>
        <dbReference type="SAM" id="Coils"/>
    </source>
</evidence>
<evidence type="ECO:0000259" key="10">
    <source>
        <dbReference type="Pfam" id="PF25037"/>
    </source>
</evidence>
<evidence type="ECO:0008006" key="13">
    <source>
        <dbReference type="Google" id="ProtNLM"/>
    </source>
</evidence>
<dbReference type="InterPro" id="IPR026854">
    <property type="entry name" value="VPS13_N"/>
</dbReference>
<evidence type="ECO:0000256" key="3">
    <source>
        <dbReference type="ARBA" id="ARBA00022448"/>
    </source>
</evidence>
<gene>
    <name evidence="11" type="ORF">OTI717_LOCUS2930</name>
</gene>
<reference evidence="11" key="1">
    <citation type="submission" date="2021-02" db="EMBL/GenBank/DDBJ databases">
        <authorList>
            <person name="Nowell W R."/>
        </authorList>
    </citation>
    <scope>NUCLEOTIDE SEQUENCE</scope>
</reference>
<feature type="domain" description="Chorein N-terminal" evidence="7">
    <location>
        <begin position="2"/>
        <end position="897"/>
    </location>
</feature>
<feature type="compositionally biased region" description="Low complexity" evidence="6">
    <location>
        <begin position="1604"/>
        <end position="1620"/>
    </location>
</feature>
<feature type="domain" description="VPS13-like middle region" evidence="8">
    <location>
        <begin position="1103"/>
        <end position="1959"/>
    </location>
</feature>
<dbReference type="Pfam" id="PF25036">
    <property type="entry name" value="VPS13_VAB"/>
    <property type="match status" value="1"/>
</dbReference>
<feature type="coiled-coil region" evidence="5">
    <location>
        <begin position="98"/>
        <end position="138"/>
    </location>
</feature>
<feature type="compositionally biased region" description="Low complexity" evidence="6">
    <location>
        <begin position="1570"/>
        <end position="1579"/>
    </location>
</feature>
<organism evidence="11 12">
    <name type="scientific">Rotaria sordida</name>
    <dbReference type="NCBI Taxonomy" id="392033"/>
    <lineage>
        <taxon>Eukaryota</taxon>
        <taxon>Metazoa</taxon>
        <taxon>Spiralia</taxon>
        <taxon>Gnathifera</taxon>
        <taxon>Rotifera</taxon>
        <taxon>Eurotatoria</taxon>
        <taxon>Bdelloidea</taxon>
        <taxon>Philodinida</taxon>
        <taxon>Philodinidae</taxon>
        <taxon>Rotaria</taxon>
    </lineage>
</organism>
<dbReference type="InterPro" id="IPR002209">
    <property type="entry name" value="Fibroblast_GF_fam"/>
</dbReference>
<keyword evidence="3" id="KW-0813">Transport</keyword>
<evidence type="ECO:0000259" key="9">
    <source>
        <dbReference type="Pfam" id="PF25036"/>
    </source>
</evidence>
<dbReference type="Gene3D" id="2.80.10.50">
    <property type="match status" value="1"/>
</dbReference>
<dbReference type="InterPro" id="IPR056748">
    <property type="entry name" value="VPS13-like_C"/>
</dbReference>
<evidence type="ECO:0000313" key="12">
    <source>
        <dbReference type="Proteomes" id="UP000663823"/>
    </source>
</evidence>
<dbReference type="InterPro" id="IPR056747">
    <property type="entry name" value="VPS13-like_M"/>
</dbReference>
<dbReference type="PANTHER" id="PTHR16166:SF93">
    <property type="entry name" value="INTERMEMBRANE LIPID TRANSFER PROTEIN VPS13"/>
    <property type="match status" value="1"/>
</dbReference>
<dbReference type="InterPro" id="IPR008996">
    <property type="entry name" value="IL1/FGF"/>
</dbReference>
<protein>
    <recommendedName>
        <fullName evidence="13">Vacuolar protein sorting-associated protein 13A</fullName>
    </recommendedName>
</protein>
<feature type="compositionally biased region" description="Basic and acidic residues" evidence="6">
    <location>
        <begin position="855"/>
        <end position="877"/>
    </location>
</feature>
<keyword evidence="4" id="KW-0445">Lipid transport</keyword>
<feature type="compositionally biased region" description="Basic and acidic residues" evidence="6">
    <location>
        <begin position="1585"/>
        <end position="1595"/>
    </location>
</feature>
<feature type="region of interest" description="Disordered" evidence="6">
    <location>
        <begin position="1782"/>
        <end position="1817"/>
    </location>
</feature>
<dbReference type="InterPro" id="IPR026847">
    <property type="entry name" value="VPS13"/>
</dbReference>
<feature type="domain" description="Vacuolar protein sorting-associated protein 13 VPS13 adaptor binding" evidence="9">
    <location>
        <begin position="2057"/>
        <end position="2583"/>
    </location>
</feature>
<name>A0A818ICM4_9BILA</name>
<dbReference type="GO" id="GO:0045053">
    <property type="term" value="P:protein retention in Golgi apparatus"/>
    <property type="evidence" value="ECO:0007669"/>
    <property type="project" value="TreeGrafter"/>
</dbReference>
<dbReference type="EMBL" id="CAJOAX010000151">
    <property type="protein sequence ID" value="CAF3523378.1"/>
    <property type="molecule type" value="Genomic_DNA"/>
</dbReference>
<comment type="similarity">
    <text evidence="2">Belongs to the heparin-binding growth factors family.</text>
</comment>
<evidence type="ECO:0000256" key="2">
    <source>
        <dbReference type="ARBA" id="ARBA00007936"/>
    </source>
</evidence>
<feature type="region of interest" description="Disordered" evidence="6">
    <location>
        <begin position="841"/>
        <end position="877"/>
    </location>
</feature>
<dbReference type="Pfam" id="PF12624">
    <property type="entry name" value="VPS13_N"/>
    <property type="match status" value="1"/>
</dbReference>
<dbReference type="GO" id="GO:0006623">
    <property type="term" value="P:protein targeting to vacuole"/>
    <property type="evidence" value="ECO:0007669"/>
    <property type="project" value="TreeGrafter"/>
</dbReference>
<proteinExistence type="inferred from homology"/>
<feature type="region of interest" description="Disordered" evidence="6">
    <location>
        <begin position="1032"/>
        <end position="1076"/>
    </location>
</feature>
<dbReference type="SUPFAM" id="SSF50353">
    <property type="entry name" value="Cytokine"/>
    <property type="match status" value="1"/>
</dbReference>
<dbReference type="Pfam" id="PF25037">
    <property type="entry name" value="VPS13_C"/>
    <property type="match status" value="1"/>
</dbReference>
<dbReference type="Proteomes" id="UP000663823">
    <property type="component" value="Unassembled WGS sequence"/>
</dbReference>
<dbReference type="GO" id="GO:0008083">
    <property type="term" value="F:growth factor activity"/>
    <property type="evidence" value="ECO:0007669"/>
    <property type="project" value="InterPro"/>
</dbReference>
<dbReference type="InterPro" id="IPR009543">
    <property type="entry name" value="VPS13_VAB"/>
</dbReference>
<dbReference type="Pfam" id="PF25033">
    <property type="entry name" value="VPS13_M"/>
    <property type="match status" value="1"/>
</dbReference>